<protein>
    <submittedName>
        <fullName evidence="2">Uncharacterized protein</fullName>
    </submittedName>
</protein>
<name>A0A9W7GIT7_9STRA</name>
<keyword evidence="1" id="KW-1133">Transmembrane helix</keyword>
<keyword evidence="1" id="KW-0812">Transmembrane</keyword>
<proteinExistence type="predicted"/>
<evidence type="ECO:0000256" key="1">
    <source>
        <dbReference type="SAM" id="Phobius"/>
    </source>
</evidence>
<keyword evidence="3" id="KW-1185">Reference proteome</keyword>
<feature type="transmembrane region" description="Helical" evidence="1">
    <location>
        <begin position="17"/>
        <end position="36"/>
    </location>
</feature>
<accession>A0A9W7GIT7</accession>
<dbReference type="EMBL" id="BRYA01000307">
    <property type="protein sequence ID" value="GMI46621.1"/>
    <property type="molecule type" value="Genomic_DNA"/>
</dbReference>
<dbReference type="AlphaFoldDB" id="A0A9W7GIT7"/>
<sequence length="101" mass="11646">MATAGVLLKLLLPNDPSLWIVSLVFYSTFGLWYEFLHFLSHTRVPFTPGRGVGGYFHKVKSNHIRHHRVDSDRWFTFTAPGSVDEWWGSGGDVRDNRREAK</sequence>
<comment type="caution">
    <text evidence="2">The sequence shown here is derived from an EMBL/GenBank/DDBJ whole genome shotgun (WGS) entry which is preliminary data.</text>
</comment>
<evidence type="ECO:0000313" key="3">
    <source>
        <dbReference type="Proteomes" id="UP001165065"/>
    </source>
</evidence>
<dbReference type="Proteomes" id="UP001165065">
    <property type="component" value="Unassembled WGS sequence"/>
</dbReference>
<keyword evidence="1" id="KW-0472">Membrane</keyword>
<evidence type="ECO:0000313" key="2">
    <source>
        <dbReference type="EMBL" id="GMI46621.1"/>
    </source>
</evidence>
<reference evidence="3" key="1">
    <citation type="journal article" date="2023" name="Commun. Biol.">
        <title>Genome analysis of Parmales, the sister group of diatoms, reveals the evolutionary specialization of diatoms from phago-mixotrophs to photoautotrophs.</title>
        <authorList>
            <person name="Ban H."/>
            <person name="Sato S."/>
            <person name="Yoshikawa S."/>
            <person name="Yamada K."/>
            <person name="Nakamura Y."/>
            <person name="Ichinomiya M."/>
            <person name="Sato N."/>
            <person name="Blanc-Mathieu R."/>
            <person name="Endo H."/>
            <person name="Kuwata A."/>
            <person name="Ogata H."/>
        </authorList>
    </citation>
    <scope>NUCLEOTIDE SEQUENCE [LARGE SCALE GENOMIC DNA]</scope>
</reference>
<dbReference type="OrthoDB" id="539959at2759"/>
<gene>
    <name evidence="2" type="ORF">TrCOL_g6966</name>
</gene>
<organism evidence="2 3">
    <name type="scientific">Triparma columacea</name>
    <dbReference type="NCBI Taxonomy" id="722753"/>
    <lineage>
        <taxon>Eukaryota</taxon>
        <taxon>Sar</taxon>
        <taxon>Stramenopiles</taxon>
        <taxon>Ochrophyta</taxon>
        <taxon>Bolidophyceae</taxon>
        <taxon>Parmales</taxon>
        <taxon>Triparmaceae</taxon>
        <taxon>Triparma</taxon>
    </lineage>
</organism>